<dbReference type="PROSITE" id="PS50848">
    <property type="entry name" value="START"/>
    <property type="match status" value="1"/>
</dbReference>
<keyword evidence="12" id="KW-0472">Membrane</keyword>
<keyword evidence="18" id="KW-1185">Reference proteome</keyword>
<evidence type="ECO:0000256" key="6">
    <source>
        <dbReference type="ARBA" id="ARBA00022553"/>
    </source>
</evidence>
<keyword evidence="6" id="KW-0597">Phosphoprotein</keyword>
<keyword evidence="13" id="KW-0966">Cell projection</keyword>
<evidence type="ECO:0000259" key="17">
    <source>
        <dbReference type="PROSITE" id="PS50848"/>
    </source>
</evidence>
<proteinExistence type="predicted"/>
<evidence type="ECO:0000313" key="18">
    <source>
        <dbReference type="Proteomes" id="UP000887575"/>
    </source>
</evidence>
<keyword evidence="7" id="KW-0282">Flagellum</keyword>
<name>A0AAF3EBQ2_9BILA</name>
<dbReference type="GO" id="GO:0031514">
    <property type="term" value="C:motile cilium"/>
    <property type="evidence" value="ECO:0007669"/>
    <property type="project" value="UniProtKB-SubCell"/>
</dbReference>
<evidence type="ECO:0000256" key="8">
    <source>
        <dbReference type="ARBA" id="ARBA00022990"/>
    </source>
</evidence>
<dbReference type="FunFam" id="3.30.530.20:FF:000008">
    <property type="entry name" value="START domain containing 10"/>
    <property type="match status" value="1"/>
</dbReference>
<keyword evidence="10" id="KW-0969">Cilium</keyword>
<evidence type="ECO:0000256" key="2">
    <source>
        <dbReference type="ARBA" id="ARBA00004370"/>
    </source>
</evidence>
<protein>
    <recommendedName>
        <fullName evidence="14">START domain-containing protein 10</fullName>
    </recommendedName>
    <alternativeName>
        <fullName evidence="15">PCTP-like protein</fullName>
    </alternativeName>
    <alternativeName>
        <fullName evidence="16">StAR-related lipid transfer protein 10</fullName>
    </alternativeName>
</protein>
<evidence type="ECO:0000256" key="9">
    <source>
        <dbReference type="ARBA" id="ARBA00023055"/>
    </source>
</evidence>
<evidence type="ECO:0000256" key="15">
    <source>
        <dbReference type="ARBA" id="ARBA00076937"/>
    </source>
</evidence>
<dbReference type="PANTHER" id="PTHR19308">
    <property type="entry name" value="PHOSPHATIDYLCHOLINE TRANSFER PROTEIN"/>
    <property type="match status" value="1"/>
</dbReference>
<keyword evidence="4" id="KW-0813">Transport</keyword>
<keyword evidence="11" id="KW-0446">Lipid-binding</keyword>
<dbReference type="GO" id="GO:0006869">
    <property type="term" value="P:lipid transport"/>
    <property type="evidence" value="ECO:0007669"/>
    <property type="project" value="UniProtKB-KW"/>
</dbReference>
<evidence type="ECO:0000256" key="4">
    <source>
        <dbReference type="ARBA" id="ARBA00022448"/>
    </source>
</evidence>
<evidence type="ECO:0000256" key="12">
    <source>
        <dbReference type="ARBA" id="ARBA00023136"/>
    </source>
</evidence>
<evidence type="ECO:0000256" key="5">
    <source>
        <dbReference type="ARBA" id="ARBA00022490"/>
    </source>
</evidence>
<comment type="subcellular location">
    <subcellularLocation>
        <location evidence="1">Cell projection</location>
        <location evidence="1">Cilium</location>
        <location evidence="1">Flagellum</location>
    </subcellularLocation>
    <subcellularLocation>
        <location evidence="3">Cytoplasm</location>
    </subcellularLocation>
    <subcellularLocation>
        <location evidence="2">Membrane</location>
    </subcellularLocation>
</comment>
<dbReference type="InterPro" id="IPR002913">
    <property type="entry name" value="START_lipid-bd_dom"/>
</dbReference>
<dbReference type="SMART" id="SM00234">
    <property type="entry name" value="START"/>
    <property type="match status" value="1"/>
</dbReference>
<dbReference type="CDD" id="cd08871">
    <property type="entry name" value="START_STARD10-like"/>
    <property type="match status" value="1"/>
</dbReference>
<evidence type="ECO:0000256" key="16">
    <source>
        <dbReference type="ARBA" id="ARBA00080073"/>
    </source>
</evidence>
<keyword evidence="5" id="KW-0963">Cytoplasm</keyword>
<feature type="domain" description="START" evidence="17">
    <location>
        <begin position="23"/>
        <end position="205"/>
    </location>
</feature>
<dbReference type="InterPro" id="IPR041951">
    <property type="entry name" value="STARD10_START"/>
</dbReference>
<evidence type="ECO:0000256" key="7">
    <source>
        <dbReference type="ARBA" id="ARBA00022846"/>
    </source>
</evidence>
<evidence type="ECO:0000313" key="19">
    <source>
        <dbReference type="WBParaSite" id="MBELARI_LOCUS11371"/>
    </source>
</evidence>
<dbReference type="SUPFAM" id="SSF55961">
    <property type="entry name" value="Bet v1-like"/>
    <property type="match status" value="1"/>
</dbReference>
<dbReference type="InterPro" id="IPR023393">
    <property type="entry name" value="START-like_dom_sf"/>
</dbReference>
<dbReference type="GO" id="GO:0005829">
    <property type="term" value="C:cytosol"/>
    <property type="evidence" value="ECO:0007669"/>
    <property type="project" value="UniProtKB-ARBA"/>
</dbReference>
<dbReference type="Gene3D" id="3.30.530.20">
    <property type="match status" value="1"/>
</dbReference>
<dbReference type="Proteomes" id="UP000887575">
    <property type="component" value="Unassembled WGS sequence"/>
</dbReference>
<evidence type="ECO:0000256" key="14">
    <source>
        <dbReference type="ARBA" id="ARBA00070345"/>
    </source>
</evidence>
<accession>A0AAF3EBQ2</accession>
<dbReference type="InterPro" id="IPR051213">
    <property type="entry name" value="START_lipid_transfer"/>
</dbReference>
<reference evidence="19" key="1">
    <citation type="submission" date="2024-02" db="UniProtKB">
        <authorList>
            <consortium name="WormBaseParasite"/>
        </authorList>
    </citation>
    <scope>IDENTIFICATION</scope>
</reference>
<organism evidence="18 19">
    <name type="scientific">Mesorhabditis belari</name>
    <dbReference type="NCBI Taxonomy" id="2138241"/>
    <lineage>
        <taxon>Eukaryota</taxon>
        <taxon>Metazoa</taxon>
        <taxon>Ecdysozoa</taxon>
        <taxon>Nematoda</taxon>
        <taxon>Chromadorea</taxon>
        <taxon>Rhabditida</taxon>
        <taxon>Rhabditina</taxon>
        <taxon>Rhabditomorpha</taxon>
        <taxon>Rhabditoidea</taxon>
        <taxon>Rhabditidae</taxon>
        <taxon>Mesorhabditinae</taxon>
        <taxon>Mesorhabditis</taxon>
    </lineage>
</organism>
<evidence type="ECO:0000256" key="11">
    <source>
        <dbReference type="ARBA" id="ARBA00023121"/>
    </source>
</evidence>
<evidence type="ECO:0000256" key="1">
    <source>
        <dbReference type="ARBA" id="ARBA00004230"/>
    </source>
</evidence>
<sequence>MRVNVARIFEDTDYAKIQTLCESTEGWTQVYHKHSTSVWVQMGEGDFQVIRARTHLSDVSASTLYDVLHDPDYRPKWDRHMTASQEIGMLNPNNDLCYYALSSVPPIRPRDFVMQRSWLDAGDEKLICSHSVCHDDFPPQKGYIRATIFKAGYRILRRGDGCEVTYVTHSDPKGKLPAWLINRLTRVVAPKLMKKVHKAALNYLAWKKDHRPHWKPWLFPEQMLELRKISLSECTPRTYDQEIVDESRIGEKEIAADDD</sequence>
<dbReference type="GO" id="GO:0016020">
    <property type="term" value="C:membrane"/>
    <property type="evidence" value="ECO:0007669"/>
    <property type="project" value="UniProtKB-SubCell"/>
</dbReference>
<evidence type="ECO:0000256" key="13">
    <source>
        <dbReference type="ARBA" id="ARBA00023273"/>
    </source>
</evidence>
<dbReference type="GO" id="GO:0008289">
    <property type="term" value="F:lipid binding"/>
    <property type="evidence" value="ECO:0007669"/>
    <property type="project" value="UniProtKB-KW"/>
</dbReference>
<evidence type="ECO:0000256" key="3">
    <source>
        <dbReference type="ARBA" id="ARBA00004496"/>
    </source>
</evidence>
<keyword evidence="8" id="KW-0007">Acetylation</keyword>
<dbReference type="WBParaSite" id="MBELARI_LOCUS11371">
    <property type="protein sequence ID" value="MBELARI_LOCUS11371"/>
    <property type="gene ID" value="MBELARI_LOCUS11371"/>
</dbReference>
<dbReference type="Pfam" id="PF01852">
    <property type="entry name" value="START"/>
    <property type="match status" value="1"/>
</dbReference>
<keyword evidence="9" id="KW-0445">Lipid transport</keyword>
<dbReference type="AlphaFoldDB" id="A0AAF3EBQ2"/>
<dbReference type="PANTHER" id="PTHR19308:SF14">
    <property type="entry name" value="START DOMAIN-CONTAINING PROTEIN"/>
    <property type="match status" value="1"/>
</dbReference>
<evidence type="ECO:0000256" key="10">
    <source>
        <dbReference type="ARBA" id="ARBA00023069"/>
    </source>
</evidence>